<keyword evidence="2" id="KW-1185">Reference proteome</keyword>
<comment type="caution">
    <text evidence="1">The sequence shown here is derived from an EMBL/GenBank/DDBJ whole genome shotgun (WGS) entry which is preliminary data.</text>
</comment>
<evidence type="ECO:0000313" key="2">
    <source>
        <dbReference type="Proteomes" id="UP001057402"/>
    </source>
</evidence>
<gene>
    <name evidence="1" type="ORF">MLD38_012290</name>
</gene>
<dbReference type="Proteomes" id="UP001057402">
    <property type="component" value="Chromosome 4"/>
</dbReference>
<evidence type="ECO:0000313" key="1">
    <source>
        <dbReference type="EMBL" id="KAI4374279.1"/>
    </source>
</evidence>
<proteinExistence type="predicted"/>
<reference evidence="2" key="1">
    <citation type="journal article" date="2023" name="Front. Plant Sci.">
        <title>Chromosomal-level genome assembly of Melastoma candidum provides insights into trichome evolution.</title>
        <authorList>
            <person name="Zhong Y."/>
            <person name="Wu W."/>
            <person name="Sun C."/>
            <person name="Zou P."/>
            <person name="Liu Y."/>
            <person name="Dai S."/>
            <person name="Zhou R."/>
        </authorList>
    </citation>
    <scope>NUCLEOTIDE SEQUENCE [LARGE SCALE GENOMIC DNA]</scope>
</reference>
<protein>
    <submittedName>
        <fullName evidence="1">Uncharacterized protein</fullName>
    </submittedName>
</protein>
<name>A0ACB9R5Z2_9MYRT</name>
<accession>A0ACB9R5Z2</accession>
<dbReference type="EMBL" id="CM042883">
    <property type="protein sequence ID" value="KAI4374279.1"/>
    <property type="molecule type" value="Genomic_DNA"/>
</dbReference>
<sequence length="319" mass="34444">MAQKEGGAGGEKDGGKPVVVMKMEIHCEGCAKKVKSLLKKSTGIKDVDVDVASNKVTVTGKVDPGKLREKLESKPHKRVELVSPLLAAPKKDGGVSEKKPGEKKHVPKESTAVLKITLHCNGCAKKIEWLISKIKGVDSVAIDSAKDLVTVTGFMELNDLVPYLQTKLKRTVEVVPPKKDSKQAPATAAAVAPGGGNGKKKEEGKKNGDDADKKEEKNKKGGGPGSGPAQPKIKLQRMDYYAQPYHQSLVPMPRPPQYATSYWQYGPPPYGHQLWNAEPYAYSGGYPAAHYASEGYVMDQCVHVPQLFSDENPNACSVM</sequence>
<organism evidence="1 2">
    <name type="scientific">Melastoma candidum</name>
    <dbReference type="NCBI Taxonomy" id="119954"/>
    <lineage>
        <taxon>Eukaryota</taxon>
        <taxon>Viridiplantae</taxon>
        <taxon>Streptophyta</taxon>
        <taxon>Embryophyta</taxon>
        <taxon>Tracheophyta</taxon>
        <taxon>Spermatophyta</taxon>
        <taxon>Magnoliopsida</taxon>
        <taxon>eudicotyledons</taxon>
        <taxon>Gunneridae</taxon>
        <taxon>Pentapetalae</taxon>
        <taxon>rosids</taxon>
        <taxon>malvids</taxon>
        <taxon>Myrtales</taxon>
        <taxon>Melastomataceae</taxon>
        <taxon>Melastomatoideae</taxon>
        <taxon>Melastomateae</taxon>
        <taxon>Melastoma</taxon>
    </lineage>
</organism>